<dbReference type="RefSeq" id="WP_201427587.1">
    <property type="nucleotide sequence ID" value="NZ_JAEQMG010000083.1"/>
</dbReference>
<proteinExistence type="inferred from homology"/>
<evidence type="ECO:0000313" key="4">
    <source>
        <dbReference type="Proteomes" id="UP000633365"/>
    </source>
</evidence>
<accession>A0A935C1L6</accession>
<feature type="transmembrane region" description="Helical" evidence="2">
    <location>
        <begin position="15"/>
        <end position="36"/>
    </location>
</feature>
<gene>
    <name evidence="3" type="ORF">JKK62_08785</name>
</gene>
<keyword evidence="3" id="KW-0378">Hydrolase</keyword>
<protein>
    <submittedName>
        <fullName evidence="3">Glycoside hydrolase family 25 protein</fullName>
    </submittedName>
</protein>
<dbReference type="GO" id="GO:0016998">
    <property type="term" value="P:cell wall macromolecule catabolic process"/>
    <property type="evidence" value="ECO:0007669"/>
    <property type="project" value="InterPro"/>
</dbReference>
<sequence length="306" mass="33853">MKHSQSTTSSGGKRVGIIIVVILLSAALIIGVGYGAMRLLTPKNTSDATSATSAGEVVTINDSVMGDIEIQTVKGAEVNTYTADNLVTDENGIPAYYENGQKISHLGIDLSEFQGDVDFAAMKEAGVEFVMLRIGGRYYGDDGVLYTDKNFDTNYDKAKAAGLKVGAYFFSQAISAEDAKQEANYTLEKLNKRALDYPIGFDWENIQEEAARTDSVTGDQLTDIAEAFCDTVTEAGYKAIVYSNTSQMLIMYDFETMKDYDFWLADYREFPTMYYKFDMWQYSKEGKIAGVEGTVDMNISFTDFTE</sequence>
<dbReference type="GO" id="GO:0003796">
    <property type="term" value="F:lysozyme activity"/>
    <property type="evidence" value="ECO:0007669"/>
    <property type="project" value="InterPro"/>
</dbReference>
<keyword evidence="2" id="KW-0472">Membrane</keyword>
<name>A0A935C1L6_9FIRM</name>
<dbReference type="PANTHER" id="PTHR34135">
    <property type="entry name" value="LYSOZYME"/>
    <property type="match status" value="1"/>
</dbReference>
<dbReference type="PANTHER" id="PTHR34135:SF2">
    <property type="entry name" value="LYSOZYME"/>
    <property type="match status" value="1"/>
</dbReference>
<dbReference type="PROSITE" id="PS51904">
    <property type="entry name" value="GLYCOSYL_HYDROL_F25_2"/>
    <property type="match status" value="1"/>
</dbReference>
<dbReference type="SUPFAM" id="SSF51445">
    <property type="entry name" value="(Trans)glycosidases"/>
    <property type="match status" value="1"/>
</dbReference>
<dbReference type="Gene3D" id="3.20.20.80">
    <property type="entry name" value="Glycosidases"/>
    <property type="match status" value="1"/>
</dbReference>
<dbReference type="Proteomes" id="UP000633365">
    <property type="component" value="Unassembled WGS sequence"/>
</dbReference>
<dbReference type="EMBL" id="JAEQMG010000083">
    <property type="protein sequence ID" value="MBK6088741.1"/>
    <property type="molecule type" value="Genomic_DNA"/>
</dbReference>
<dbReference type="CDD" id="cd06414">
    <property type="entry name" value="GH25_LytC-like"/>
    <property type="match status" value="1"/>
</dbReference>
<keyword evidence="4" id="KW-1185">Reference proteome</keyword>
<reference evidence="3" key="1">
    <citation type="submission" date="2021-01" db="EMBL/GenBank/DDBJ databases">
        <title>Genome public.</title>
        <authorList>
            <person name="Liu C."/>
            <person name="Sun Q."/>
        </authorList>
    </citation>
    <scope>NUCLEOTIDE SEQUENCE</scope>
    <source>
        <strain evidence="3">M6</strain>
    </source>
</reference>
<dbReference type="AlphaFoldDB" id="A0A935C1L6"/>
<organism evidence="3 4">
    <name type="scientific">Ruminococcus difficilis</name>
    <dbReference type="NCBI Taxonomy" id="2763069"/>
    <lineage>
        <taxon>Bacteria</taxon>
        <taxon>Bacillati</taxon>
        <taxon>Bacillota</taxon>
        <taxon>Clostridia</taxon>
        <taxon>Eubacteriales</taxon>
        <taxon>Oscillospiraceae</taxon>
        <taxon>Ruminococcus</taxon>
    </lineage>
</organism>
<dbReference type="GO" id="GO:0016052">
    <property type="term" value="P:carbohydrate catabolic process"/>
    <property type="evidence" value="ECO:0007669"/>
    <property type="project" value="TreeGrafter"/>
</dbReference>
<dbReference type="InterPro" id="IPR017853">
    <property type="entry name" value="GH"/>
</dbReference>
<dbReference type="InterPro" id="IPR002053">
    <property type="entry name" value="Glyco_hydro_25"/>
</dbReference>
<comment type="caution">
    <text evidence="3">The sequence shown here is derived from an EMBL/GenBank/DDBJ whole genome shotgun (WGS) entry which is preliminary data.</text>
</comment>
<evidence type="ECO:0000256" key="1">
    <source>
        <dbReference type="ARBA" id="ARBA00010646"/>
    </source>
</evidence>
<evidence type="ECO:0000256" key="2">
    <source>
        <dbReference type="SAM" id="Phobius"/>
    </source>
</evidence>
<keyword evidence="2" id="KW-1133">Transmembrane helix</keyword>
<dbReference type="GO" id="GO:0009253">
    <property type="term" value="P:peptidoglycan catabolic process"/>
    <property type="evidence" value="ECO:0007669"/>
    <property type="project" value="InterPro"/>
</dbReference>
<keyword evidence="2" id="KW-0812">Transmembrane</keyword>
<evidence type="ECO:0000313" key="3">
    <source>
        <dbReference type="EMBL" id="MBK6088741.1"/>
    </source>
</evidence>
<dbReference type="Pfam" id="PF01183">
    <property type="entry name" value="Glyco_hydro_25"/>
    <property type="match status" value="1"/>
</dbReference>
<comment type="similarity">
    <text evidence="1">Belongs to the glycosyl hydrolase 25 family.</text>
</comment>